<keyword evidence="4" id="KW-1185">Reference proteome</keyword>
<dbReference type="InterPro" id="IPR001387">
    <property type="entry name" value="Cro/C1-type_HTH"/>
</dbReference>
<dbReference type="InterPro" id="IPR010982">
    <property type="entry name" value="Lambda_DNA-bd_dom_sf"/>
</dbReference>
<evidence type="ECO:0000259" key="2">
    <source>
        <dbReference type="PROSITE" id="PS50943"/>
    </source>
</evidence>
<sequence>MDRNTALGEFLRSRRARITPRQAGLSDDGGPRRVPGLRREEIARLAGVSVDYYVRLERGRRLNVSETVLDAISRALRLDPVERAHLFQLAKPAAGRPRRSATRPQTVRPGLRDLLRVLEHTPALVLGRRLDVLASNQMARALLTDFEALPHRERNLVRFMFCDETARSLYTHWETHAQDIVASLRRDAGRHPHDPLLAELVGELSIADEDFRRWWADQNVYRHTHGSKHFHHPVVGPLTLNYESLTLPADPDQRLSVYTAEAGSGSEEALRLLATWMRRPETPHEQHAPHQTARTERRQAAHRGGGGVGSGRSGPRGR</sequence>
<dbReference type="SUPFAM" id="SSF47413">
    <property type="entry name" value="lambda repressor-like DNA-binding domains"/>
    <property type="match status" value="1"/>
</dbReference>
<gene>
    <name evidence="3" type="ORF">Srubr_23350</name>
</gene>
<organism evidence="3 4">
    <name type="scientific">Streptomyces rubradiris</name>
    <name type="common">Streptomyces achromogenes subsp. rubradiris</name>
    <dbReference type="NCBI Taxonomy" id="285531"/>
    <lineage>
        <taxon>Bacteria</taxon>
        <taxon>Bacillati</taxon>
        <taxon>Actinomycetota</taxon>
        <taxon>Actinomycetes</taxon>
        <taxon>Kitasatosporales</taxon>
        <taxon>Streptomycetaceae</taxon>
        <taxon>Streptomyces</taxon>
    </lineage>
</organism>
<dbReference type="PANTHER" id="PTHR35010">
    <property type="entry name" value="BLL4672 PROTEIN-RELATED"/>
    <property type="match status" value="1"/>
</dbReference>
<dbReference type="CDD" id="cd00093">
    <property type="entry name" value="HTH_XRE"/>
    <property type="match status" value="1"/>
</dbReference>
<dbReference type="Proteomes" id="UP000646738">
    <property type="component" value="Unassembled WGS sequence"/>
</dbReference>
<feature type="compositionally biased region" description="Gly residues" evidence="1">
    <location>
        <begin position="303"/>
        <end position="318"/>
    </location>
</feature>
<accession>A0ABQ3R9G3</accession>
<proteinExistence type="predicted"/>
<dbReference type="Gene3D" id="3.30.450.180">
    <property type="match status" value="1"/>
</dbReference>
<dbReference type="EMBL" id="BNEA01000007">
    <property type="protein sequence ID" value="GHI52489.1"/>
    <property type="molecule type" value="Genomic_DNA"/>
</dbReference>
<feature type="region of interest" description="Disordered" evidence="1">
    <location>
        <begin position="279"/>
        <end position="318"/>
    </location>
</feature>
<evidence type="ECO:0000256" key="1">
    <source>
        <dbReference type="SAM" id="MobiDB-lite"/>
    </source>
</evidence>
<dbReference type="PROSITE" id="PS50943">
    <property type="entry name" value="HTH_CROC1"/>
    <property type="match status" value="1"/>
</dbReference>
<dbReference type="SMART" id="SM00530">
    <property type="entry name" value="HTH_XRE"/>
    <property type="match status" value="1"/>
</dbReference>
<dbReference type="Gene3D" id="1.10.260.40">
    <property type="entry name" value="lambda repressor-like DNA-binding domains"/>
    <property type="match status" value="1"/>
</dbReference>
<comment type="caution">
    <text evidence="3">The sequence shown here is derived from an EMBL/GenBank/DDBJ whole genome shotgun (WGS) entry which is preliminary data.</text>
</comment>
<dbReference type="Pfam" id="PF17765">
    <property type="entry name" value="MLTR_LBD"/>
    <property type="match status" value="1"/>
</dbReference>
<evidence type="ECO:0000313" key="3">
    <source>
        <dbReference type="EMBL" id="GHI52489.1"/>
    </source>
</evidence>
<dbReference type="PANTHER" id="PTHR35010:SF2">
    <property type="entry name" value="BLL4672 PROTEIN"/>
    <property type="match status" value="1"/>
</dbReference>
<dbReference type="RefSeq" id="WP_229926511.1">
    <property type="nucleotide sequence ID" value="NZ_BNCB01000003.1"/>
</dbReference>
<feature type="domain" description="HTH cro/C1-type" evidence="2">
    <location>
        <begin position="36"/>
        <end position="83"/>
    </location>
</feature>
<protein>
    <submittedName>
        <fullName evidence="3">Transcriptional regulator</fullName>
    </submittedName>
</protein>
<feature type="compositionally biased region" description="Basic and acidic residues" evidence="1">
    <location>
        <begin position="279"/>
        <end position="299"/>
    </location>
</feature>
<name>A0ABQ3R9G3_STRRR</name>
<reference evidence="4" key="1">
    <citation type="submission" date="2023-07" db="EMBL/GenBank/DDBJ databases">
        <title>Whole genome shotgun sequence of Streptomyces achromogenes subsp. rubradiris NBRC 14000.</title>
        <authorList>
            <person name="Komaki H."/>
            <person name="Tamura T."/>
        </authorList>
    </citation>
    <scope>NUCLEOTIDE SEQUENCE [LARGE SCALE GENOMIC DNA]</scope>
    <source>
        <strain evidence="4">NBRC 14000</strain>
    </source>
</reference>
<evidence type="ECO:0000313" key="4">
    <source>
        <dbReference type="Proteomes" id="UP000646738"/>
    </source>
</evidence>
<dbReference type="Pfam" id="PF13560">
    <property type="entry name" value="HTH_31"/>
    <property type="match status" value="1"/>
</dbReference>
<dbReference type="InterPro" id="IPR041413">
    <property type="entry name" value="MLTR_LBD"/>
</dbReference>